<proteinExistence type="predicted"/>
<sequence precursor="true">MKKRIMLLIFVILCSNLMFVSAESSSSVIDIGNELIPIPVQPLRLVVQPEYQSNGEFITNVTYTAYTSSSIPDGSKIDFYTGNPSNPYPTTLLGSGYVKGGKAVFKTYQKINNYYLGSAVWTRPLGIAPDLPSKYPPSRIYSNIVTYHLALSDKVIDLNVLVKNISISNNVSYTAKFSNPTTDTKTLEAVLINPGDIKINGAQMKVRFLTYQIPAALDVKTLDSITLDKIAFEKPYREDYAIIKDWAASVSLNLPVGRYIVFADCIELTANSDVKSFSVPKVIIISTVPPVTPEIVTTPRVVVTPPVKITPPVEVTKPVVSAPIDIITPDEILQPKIAKRF</sequence>
<comment type="caution">
    <text evidence="2">The sequence shown here is derived from an EMBL/GenBank/DDBJ whole genome shotgun (WGS) entry which is preliminary data.</text>
</comment>
<dbReference type="EMBL" id="LGTC01000001">
    <property type="protein sequence ID" value="KNY29897.1"/>
    <property type="molecule type" value="Genomic_DNA"/>
</dbReference>
<keyword evidence="1" id="KW-0732">Signal</keyword>
<feature type="chain" id="PRO_5005566369" description="Cellulosome anchoring protein cohesin region" evidence="1">
    <location>
        <begin position="23"/>
        <end position="341"/>
    </location>
</feature>
<dbReference type="AlphaFoldDB" id="A0A0L6JWT5"/>
<evidence type="ECO:0008006" key="4">
    <source>
        <dbReference type="Google" id="ProtNLM"/>
    </source>
</evidence>
<dbReference type="Proteomes" id="UP000036923">
    <property type="component" value="Unassembled WGS sequence"/>
</dbReference>
<name>A0A0L6JWT5_9FIRM</name>
<evidence type="ECO:0000256" key="1">
    <source>
        <dbReference type="SAM" id="SignalP"/>
    </source>
</evidence>
<accession>A0A0L6JWT5</accession>
<dbReference type="RefSeq" id="WP_036943526.1">
    <property type="nucleotide sequence ID" value="NZ_JQKC01000022.1"/>
</dbReference>
<evidence type="ECO:0000313" key="3">
    <source>
        <dbReference type="Proteomes" id="UP000036923"/>
    </source>
</evidence>
<keyword evidence="3" id="KW-1185">Reference proteome</keyword>
<organism evidence="2 3">
    <name type="scientific">Pseudobacteroides cellulosolvens ATCC 35603 = DSM 2933</name>
    <dbReference type="NCBI Taxonomy" id="398512"/>
    <lineage>
        <taxon>Bacteria</taxon>
        <taxon>Bacillati</taxon>
        <taxon>Bacillota</taxon>
        <taxon>Clostridia</taxon>
        <taxon>Eubacteriales</taxon>
        <taxon>Oscillospiraceae</taxon>
        <taxon>Pseudobacteroides</taxon>
    </lineage>
</organism>
<reference evidence="3" key="1">
    <citation type="submission" date="2015-07" db="EMBL/GenBank/DDBJ databases">
        <title>Near-Complete Genome Sequence of the Cellulolytic Bacterium Bacteroides (Pseudobacteroides) cellulosolvens ATCC 35603.</title>
        <authorList>
            <person name="Dassa B."/>
            <person name="Utturkar S.M."/>
            <person name="Klingeman D.M."/>
            <person name="Hurt R.A."/>
            <person name="Keller M."/>
            <person name="Xu J."/>
            <person name="Reddy Y.H.K."/>
            <person name="Borovok I."/>
            <person name="Grinberg I.R."/>
            <person name="Lamed R."/>
            <person name="Zhivin O."/>
            <person name="Bayer E.A."/>
            <person name="Brown S.D."/>
        </authorList>
    </citation>
    <scope>NUCLEOTIDE SEQUENCE [LARGE SCALE GENOMIC DNA]</scope>
    <source>
        <strain evidence="3">DSM 2933</strain>
    </source>
</reference>
<evidence type="ECO:0000313" key="2">
    <source>
        <dbReference type="EMBL" id="KNY29897.1"/>
    </source>
</evidence>
<gene>
    <name evidence="2" type="ORF">Bccel_5174</name>
</gene>
<protein>
    <recommendedName>
        <fullName evidence="4">Cellulosome anchoring protein cohesin region</fullName>
    </recommendedName>
</protein>
<feature type="signal peptide" evidence="1">
    <location>
        <begin position="1"/>
        <end position="22"/>
    </location>
</feature>